<dbReference type="EMBL" id="MGGM01000023">
    <property type="protein sequence ID" value="OGM28879.1"/>
    <property type="molecule type" value="Genomic_DNA"/>
</dbReference>
<evidence type="ECO:0000313" key="2">
    <source>
        <dbReference type="Proteomes" id="UP000177263"/>
    </source>
</evidence>
<reference evidence="1 2" key="1">
    <citation type="journal article" date="2016" name="Nat. Commun.">
        <title>Thousands of microbial genomes shed light on interconnected biogeochemical processes in an aquifer system.</title>
        <authorList>
            <person name="Anantharaman K."/>
            <person name="Brown C.T."/>
            <person name="Hug L.A."/>
            <person name="Sharon I."/>
            <person name="Castelle C.J."/>
            <person name="Probst A.J."/>
            <person name="Thomas B.C."/>
            <person name="Singh A."/>
            <person name="Wilkins M.J."/>
            <person name="Karaoz U."/>
            <person name="Brodie E.L."/>
            <person name="Williams K.H."/>
            <person name="Hubbard S.S."/>
            <person name="Banfield J.F."/>
        </authorList>
    </citation>
    <scope>NUCLEOTIDE SEQUENCE [LARGE SCALE GENOMIC DNA]</scope>
</reference>
<evidence type="ECO:0000313" key="1">
    <source>
        <dbReference type="EMBL" id="OGM28879.1"/>
    </source>
</evidence>
<proteinExistence type="predicted"/>
<dbReference type="AlphaFoldDB" id="A0A1F7YPP1"/>
<accession>A0A1F7YPP1</accession>
<dbReference type="Proteomes" id="UP000177263">
    <property type="component" value="Unassembled WGS sequence"/>
</dbReference>
<dbReference type="STRING" id="1802500.A2801_02870"/>
<organism evidence="1 2">
    <name type="scientific">Candidatus Woesebacteria bacterium RIFCSPHIGHO2_01_FULL_41_10</name>
    <dbReference type="NCBI Taxonomy" id="1802500"/>
    <lineage>
        <taxon>Bacteria</taxon>
        <taxon>Candidatus Woeseibacteriota</taxon>
    </lineage>
</organism>
<name>A0A1F7YPP1_9BACT</name>
<sequence>MLLSLLVLPVAQAVDGPAAAPEPAVLHIKIPIDATGQGPTTVHVKLYKDVWQMILGHLHVIKKVLQLQIISKIPLAVVEVEVPHLVTIMVPVKGVMEKILQIVLTVKVEVAVAEEAVAVVVVAIH</sequence>
<protein>
    <submittedName>
        <fullName evidence="1">Uncharacterized protein</fullName>
    </submittedName>
</protein>
<comment type="caution">
    <text evidence="1">The sequence shown here is derived from an EMBL/GenBank/DDBJ whole genome shotgun (WGS) entry which is preliminary data.</text>
</comment>
<gene>
    <name evidence="1" type="ORF">A2801_02870</name>
</gene>